<evidence type="ECO:0008006" key="4">
    <source>
        <dbReference type="Google" id="ProtNLM"/>
    </source>
</evidence>
<evidence type="ECO:0000313" key="3">
    <source>
        <dbReference type="Proteomes" id="UP000320216"/>
    </source>
</evidence>
<keyword evidence="1" id="KW-1133">Transmembrane helix</keyword>
<accession>A0A5B8M1Z6</accession>
<organism evidence="2 3">
    <name type="scientific">Humibacter ginsenosidimutans</name>
    <dbReference type="NCBI Taxonomy" id="2599293"/>
    <lineage>
        <taxon>Bacteria</taxon>
        <taxon>Bacillati</taxon>
        <taxon>Actinomycetota</taxon>
        <taxon>Actinomycetes</taxon>
        <taxon>Micrococcales</taxon>
        <taxon>Microbacteriaceae</taxon>
        <taxon>Humibacter</taxon>
    </lineage>
</organism>
<evidence type="ECO:0000256" key="1">
    <source>
        <dbReference type="SAM" id="Phobius"/>
    </source>
</evidence>
<name>A0A5B8M1Z6_9MICO</name>
<dbReference type="OrthoDB" id="5118919at2"/>
<proteinExistence type="predicted"/>
<feature type="transmembrane region" description="Helical" evidence="1">
    <location>
        <begin position="33"/>
        <end position="54"/>
    </location>
</feature>
<reference evidence="2 3" key="1">
    <citation type="submission" date="2019-07" db="EMBL/GenBank/DDBJ databases">
        <title>Full genome sequence of Humibacter sp. WJ7-1.</title>
        <authorList>
            <person name="Im W.-T."/>
        </authorList>
    </citation>
    <scope>NUCLEOTIDE SEQUENCE [LARGE SCALE GENOMIC DNA]</scope>
    <source>
        <strain evidence="2 3">WJ7-1</strain>
    </source>
</reference>
<dbReference type="KEGG" id="huw:FPZ11_05455"/>
<keyword evidence="1" id="KW-0472">Membrane</keyword>
<gene>
    <name evidence="2" type="ORF">FPZ11_05455</name>
</gene>
<sequence>MLRAKHSADGIPHRKGGWRLAVTSDRGNAALEFITAGLILLVPIVYLVIALAGIQGAQLAAAGAARQAARVYVQGSDQADASAEASAAVAFALADFGLQADAARVQVSCRSHPDACLTRLGTVTVTVRVRAPLPLVPDVLDLRHDAAVSVQASSTQRVSRFWSAR</sequence>
<protein>
    <recommendedName>
        <fullName evidence="4">TadE family protein</fullName>
    </recommendedName>
</protein>
<keyword evidence="3" id="KW-1185">Reference proteome</keyword>
<dbReference type="AlphaFoldDB" id="A0A5B8M1Z6"/>
<keyword evidence="1" id="KW-0812">Transmembrane</keyword>
<evidence type="ECO:0000313" key="2">
    <source>
        <dbReference type="EMBL" id="QDZ14286.1"/>
    </source>
</evidence>
<dbReference type="RefSeq" id="WP_146319032.1">
    <property type="nucleotide sequence ID" value="NZ_CP042305.1"/>
</dbReference>
<dbReference type="Proteomes" id="UP000320216">
    <property type="component" value="Chromosome"/>
</dbReference>
<dbReference type="EMBL" id="CP042305">
    <property type="protein sequence ID" value="QDZ14286.1"/>
    <property type="molecule type" value="Genomic_DNA"/>
</dbReference>